<evidence type="ECO:0000313" key="2">
    <source>
        <dbReference type="Proteomes" id="UP000018511"/>
    </source>
</evidence>
<reference evidence="1 2" key="1">
    <citation type="submission" date="2013-10" db="EMBL/GenBank/DDBJ databases">
        <title>Whole Genome Shotgun Sequence of Pseudomonas taiwanensis SJ9.</title>
        <authorList>
            <person name="Hong S.-J."/>
            <person name="Shin J.-H."/>
        </authorList>
    </citation>
    <scope>NUCLEOTIDE SEQUENCE [LARGE SCALE GENOMIC DNA]</scope>
    <source>
        <strain evidence="1 2">SJ9</strain>
    </source>
</reference>
<proteinExistence type="predicted"/>
<name>V7DIY8_9PSED</name>
<gene>
    <name evidence="1" type="ORF">O164_00360</name>
</gene>
<accession>V7DIY8</accession>
<dbReference type="EMBL" id="AXUP01000002">
    <property type="protein sequence ID" value="ESW41463.1"/>
    <property type="molecule type" value="Genomic_DNA"/>
</dbReference>
<dbReference type="Proteomes" id="UP000018511">
    <property type="component" value="Unassembled WGS sequence"/>
</dbReference>
<protein>
    <submittedName>
        <fullName evidence="1">Uncharacterized protein</fullName>
    </submittedName>
</protein>
<sequence>MQHQLRTYLLEEEPQVFGAMLGVQQVGDHSLVECPVEPGHLIERAQAKADKRIAWLESKGMELRGAITSGNGKFRIALAFDSAVESDGRYFHCGVHPCRMLEHIMDMKREGFHSRGRVLHGFSRDSVHAAMVEIAALYPQWNRCTMAPCHAKCSVQANCR</sequence>
<organism evidence="1 2">
    <name type="scientific">Pseudomonas taiwanensis SJ9</name>
    <dbReference type="NCBI Taxonomy" id="1388762"/>
    <lineage>
        <taxon>Bacteria</taxon>
        <taxon>Pseudomonadati</taxon>
        <taxon>Pseudomonadota</taxon>
        <taxon>Gammaproteobacteria</taxon>
        <taxon>Pseudomonadales</taxon>
        <taxon>Pseudomonadaceae</taxon>
        <taxon>Pseudomonas</taxon>
    </lineage>
</organism>
<comment type="caution">
    <text evidence="1">The sequence shown here is derived from an EMBL/GenBank/DDBJ whole genome shotgun (WGS) entry which is preliminary data.</text>
</comment>
<evidence type="ECO:0000313" key="1">
    <source>
        <dbReference type="EMBL" id="ESW41463.1"/>
    </source>
</evidence>
<dbReference type="AlphaFoldDB" id="V7DIY8"/>